<feature type="compositionally biased region" description="Basic and acidic residues" evidence="1">
    <location>
        <begin position="213"/>
        <end position="236"/>
    </location>
</feature>
<evidence type="ECO:0000313" key="2">
    <source>
        <dbReference type="EMBL" id="CAA9480513.1"/>
    </source>
</evidence>
<feature type="compositionally biased region" description="Basic and acidic residues" evidence="1">
    <location>
        <begin position="114"/>
        <end position="123"/>
    </location>
</feature>
<proteinExistence type="predicted"/>
<dbReference type="AlphaFoldDB" id="A0A6J4RSH4"/>
<reference evidence="2" key="1">
    <citation type="submission" date="2020-02" db="EMBL/GenBank/DDBJ databases">
        <authorList>
            <person name="Meier V. D."/>
        </authorList>
    </citation>
    <scope>NUCLEOTIDE SEQUENCE</scope>
    <source>
        <strain evidence="2">AVDCRST_MAG12</strain>
    </source>
</reference>
<accession>A0A6J4RSH4</accession>
<feature type="compositionally biased region" description="Gly residues" evidence="1">
    <location>
        <begin position="15"/>
        <end position="25"/>
    </location>
</feature>
<feature type="region of interest" description="Disordered" evidence="1">
    <location>
        <begin position="196"/>
        <end position="236"/>
    </location>
</feature>
<sequence length="236" mass="24846">EPAEAGPPDRRTGPARGGAGGGGGFRARLRALRGISLGGRPGRGHPRQGRRGGPEGLHPLVRGLGAGGFGPADDPPGPRRSPSGLPDHLRQRPRLRGPLGRAVEPGERVVSSGDRVRDLEGHRPGAGRGAGGEGRPGVRRPVVRPLGALRGLRRPARAHRLLRRDLLRGRAHPDGLLAVPRGHDLRGRPGDLRLCLPRGTGTPVRPGLAGGVRGRDRRGGRDRYRPAREAGRARAV</sequence>
<feature type="non-terminal residue" evidence="2">
    <location>
        <position position="236"/>
    </location>
</feature>
<feature type="compositionally biased region" description="Gly residues" evidence="1">
    <location>
        <begin position="124"/>
        <end position="135"/>
    </location>
</feature>
<gene>
    <name evidence="2" type="ORF">AVDCRST_MAG12-1470</name>
</gene>
<dbReference type="EMBL" id="CADCVK010000229">
    <property type="protein sequence ID" value="CAA9480513.1"/>
    <property type="molecule type" value="Genomic_DNA"/>
</dbReference>
<evidence type="ECO:0000256" key="1">
    <source>
        <dbReference type="SAM" id="MobiDB-lite"/>
    </source>
</evidence>
<organism evidence="2">
    <name type="scientific">uncultured Rubrobacteraceae bacterium</name>
    <dbReference type="NCBI Taxonomy" id="349277"/>
    <lineage>
        <taxon>Bacteria</taxon>
        <taxon>Bacillati</taxon>
        <taxon>Actinomycetota</taxon>
        <taxon>Rubrobacteria</taxon>
        <taxon>Rubrobacterales</taxon>
        <taxon>Rubrobacteraceae</taxon>
        <taxon>environmental samples</taxon>
    </lineage>
</organism>
<name>A0A6J4RSH4_9ACTN</name>
<protein>
    <submittedName>
        <fullName evidence="2">Alkaline phosphatase like protein</fullName>
    </submittedName>
</protein>
<feature type="non-terminal residue" evidence="2">
    <location>
        <position position="1"/>
    </location>
</feature>
<feature type="region of interest" description="Disordered" evidence="1">
    <location>
        <begin position="1"/>
        <end position="142"/>
    </location>
</feature>